<organism evidence="2">
    <name type="scientific">Lygus hesperus</name>
    <name type="common">Western plant bug</name>
    <dbReference type="NCBI Taxonomy" id="30085"/>
    <lineage>
        <taxon>Eukaryota</taxon>
        <taxon>Metazoa</taxon>
        <taxon>Ecdysozoa</taxon>
        <taxon>Arthropoda</taxon>
        <taxon>Hexapoda</taxon>
        <taxon>Insecta</taxon>
        <taxon>Pterygota</taxon>
        <taxon>Neoptera</taxon>
        <taxon>Paraneoptera</taxon>
        <taxon>Hemiptera</taxon>
        <taxon>Heteroptera</taxon>
        <taxon>Panheteroptera</taxon>
        <taxon>Cimicomorpha</taxon>
        <taxon>Miridae</taxon>
        <taxon>Mirini</taxon>
        <taxon>Lygus</taxon>
    </lineage>
</organism>
<gene>
    <name evidence="2" type="primary">kup_5</name>
    <name evidence="2" type="ORF">CM83_2103</name>
</gene>
<sequence>MTHFLPDKHRRQIYQLFLMKALFLKQPFRILATQGALANRYRQRAALPRLHIRHLLCHRVHQIYVPRLVTATRATLCSVNNKNKKQMKKMEKKRKPAVMTTV</sequence>
<protein>
    <submittedName>
        <fullName evidence="2">Putative potassium transport system protein kup</fullName>
    </submittedName>
</protein>
<reference evidence="2" key="2">
    <citation type="submission" date="2014-07" db="EMBL/GenBank/DDBJ databases">
        <authorList>
            <person name="Hull J."/>
        </authorList>
    </citation>
    <scope>NUCLEOTIDE SEQUENCE</scope>
</reference>
<accession>A0A0A9WTR3</accession>
<evidence type="ECO:0000256" key="1">
    <source>
        <dbReference type="SAM" id="MobiDB-lite"/>
    </source>
</evidence>
<name>A0A0A9WTR3_LYGHE</name>
<dbReference type="AlphaFoldDB" id="A0A0A9WTR3"/>
<feature type="region of interest" description="Disordered" evidence="1">
    <location>
        <begin position="83"/>
        <end position="102"/>
    </location>
</feature>
<reference evidence="2" key="1">
    <citation type="journal article" date="2014" name="PLoS ONE">
        <title>Transcriptome-Based Identification of ABC Transporters in the Western Tarnished Plant Bug Lygus hesperus.</title>
        <authorList>
            <person name="Hull J.J."/>
            <person name="Chaney K."/>
            <person name="Geib S.M."/>
            <person name="Fabrick J.A."/>
            <person name="Brent C.S."/>
            <person name="Walsh D."/>
            <person name="Lavine L.C."/>
        </authorList>
    </citation>
    <scope>NUCLEOTIDE SEQUENCE</scope>
</reference>
<proteinExistence type="predicted"/>
<feature type="compositionally biased region" description="Basic residues" evidence="1">
    <location>
        <begin position="83"/>
        <end position="96"/>
    </location>
</feature>
<dbReference type="EMBL" id="GBHO01033721">
    <property type="protein sequence ID" value="JAG09883.1"/>
    <property type="molecule type" value="Transcribed_RNA"/>
</dbReference>
<evidence type="ECO:0000313" key="2">
    <source>
        <dbReference type="EMBL" id="JAG09883.1"/>
    </source>
</evidence>